<name>A0A0E9UF44_ANGAN</name>
<dbReference type="AlphaFoldDB" id="A0A0E9UF44"/>
<reference evidence="1" key="1">
    <citation type="submission" date="2014-11" db="EMBL/GenBank/DDBJ databases">
        <authorList>
            <person name="Amaro Gonzalez C."/>
        </authorList>
    </citation>
    <scope>NUCLEOTIDE SEQUENCE</scope>
</reference>
<accession>A0A0E9UF44</accession>
<protein>
    <submittedName>
        <fullName evidence="1">Uncharacterized protein</fullName>
    </submittedName>
</protein>
<evidence type="ECO:0000313" key="1">
    <source>
        <dbReference type="EMBL" id="JAH64474.1"/>
    </source>
</evidence>
<proteinExistence type="predicted"/>
<sequence>MWLKLSNNSKHLSSSLVFRDTKCANESGVWAHATLKGRSVQ</sequence>
<dbReference type="EMBL" id="GBXM01044103">
    <property type="protein sequence ID" value="JAH64474.1"/>
    <property type="molecule type" value="Transcribed_RNA"/>
</dbReference>
<reference evidence="1" key="2">
    <citation type="journal article" date="2015" name="Fish Shellfish Immunol.">
        <title>Early steps in the European eel (Anguilla anguilla)-Vibrio vulnificus interaction in the gills: Role of the RtxA13 toxin.</title>
        <authorList>
            <person name="Callol A."/>
            <person name="Pajuelo D."/>
            <person name="Ebbesson L."/>
            <person name="Teles M."/>
            <person name="MacKenzie S."/>
            <person name="Amaro C."/>
        </authorList>
    </citation>
    <scope>NUCLEOTIDE SEQUENCE</scope>
</reference>
<organism evidence="1">
    <name type="scientific">Anguilla anguilla</name>
    <name type="common">European freshwater eel</name>
    <name type="synonym">Muraena anguilla</name>
    <dbReference type="NCBI Taxonomy" id="7936"/>
    <lineage>
        <taxon>Eukaryota</taxon>
        <taxon>Metazoa</taxon>
        <taxon>Chordata</taxon>
        <taxon>Craniata</taxon>
        <taxon>Vertebrata</taxon>
        <taxon>Euteleostomi</taxon>
        <taxon>Actinopterygii</taxon>
        <taxon>Neopterygii</taxon>
        <taxon>Teleostei</taxon>
        <taxon>Anguilliformes</taxon>
        <taxon>Anguillidae</taxon>
        <taxon>Anguilla</taxon>
    </lineage>
</organism>